<keyword evidence="5" id="KW-1185">Reference proteome</keyword>
<accession>A0A1D1UMD2</accession>
<dbReference type="InterPro" id="IPR035899">
    <property type="entry name" value="DBL_dom_sf"/>
</dbReference>
<dbReference type="STRING" id="947166.A0A1D1UMD2"/>
<dbReference type="InterPro" id="IPR000219">
    <property type="entry name" value="DH_dom"/>
</dbReference>
<gene>
    <name evidence="4" type="primary">RvY_00185-1</name>
    <name evidence="4" type="synonym">RvY_00185.1</name>
    <name evidence="4" type="ORF">RvY_00185</name>
</gene>
<dbReference type="GO" id="GO:0007399">
    <property type="term" value="P:nervous system development"/>
    <property type="evidence" value="ECO:0007669"/>
    <property type="project" value="TreeGrafter"/>
</dbReference>
<dbReference type="Gene3D" id="3.40.50.10190">
    <property type="entry name" value="BRCT domain"/>
    <property type="match status" value="3"/>
</dbReference>
<protein>
    <recommendedName>
        <fullName evidence="6">DH domain-containing protein</fullName>
    </recommendedName>
</protein>
<dbReference type="InterPro" id="IPR001357">
    <property type="entry name" value="BRCT_dom"/>
</dbReference>
<dbReference type="GO" id="GO:0005085">
    <property type="term" value="F:guanyl-nucleotide exchange factor activity"/>
    <property type="evidence" value="ECO:0007669"/>
    <property type="project" value="InterPro"/>
</dbReference>
<dbReference type="GO" id="GO:0005096">
    <property type="term" value="F:GTPase activator activity"/>
    <property type="evidence" value="ECO:0007669"/>
    <property type="project" value="InterPro"/>
</dbReference>
<dbReference type="EMBL" id="BDGG01000001">
    <property type="protein sequence ID" value="GAU87308.1"/>
    <property type="molecule type" value="Genomic_DNA"/>
</dbReference>
<dbReference type="Pfam" id="PF12738">
    <property type="entry name" value="PTCB-BRCT"/>
    <property type="match status" value="1"/>
</dbReference>
<comment type="caution">
    <text evidence="4">The sequence shown here is derived from an EMBL/GenBank/DDBJ whole genome shotgun (WGS) entry which is preliminary data.</text>
</comment>
<dbReference type="GO" id="GO:2000431">
    <property type="term" value="P:regulation of cytokinesis, actomyosin contractile ring assembly"/>
    <property type="evidence" value="ECO:0007669"/>
    <property type="project" value="InterPro"/>
</dbReference>
<feature type="compositionally biased region" description="Low complexity" evidence="1">
    <location>
        <begin position="374"/>
        <end position="384"/>
    </location>
</feature>
<dbReference type="PANTHER" id="PTHR16777:SF2">
    <property type="entry name" value="PROTEIN ECT2"/>
    <property type="match status" value="1"/>
</dbReference>
<evidence type="ECO:0008006" key="6">
    <source>
        <dbReference type="Google" id="ProtNLM"/>
    </source>
</evidence>
<dbReference type="Gene3D" id="1.20.900.10">
    <property type="entry name" value="Dbl homology (DH) domain"/>
    <property type="match status" value="1"/>
</dbReference>
<feature type="region of interest" description="Disordered" evidence="1">
    <location>
        <begin position="354"/>
        <end position="384"/>
    </location>
</feature>
<dbReference type="GO" id="GO:0005634">
    <property type="term" value="C:nucleus"/>
    <property type="evidence" value="ECO:0007669"/>
    <property type="project" value="InterPro"/>
</dbReference>
<organism evidence="4 5">
    <name type="scientific">Ramazzottius varieornatus</name>
    <name type="common">Water bear</name>
    <name type="synonym">Tardigrade</name>
    <dbReference type="NCBI Taxonomy" id="947166"/>
    <lineage>
        <taxon>Eukaryota</taxon>
        <taxon>Metazoa</taxon>
        <taxon>Ecdysozoa</taxon>
        <taxon>Tardigrada</taxon>
        <taxon>Eutardigrada</taxon>
        <taxon>Parachela</taxon>
        <taxon>Hypsibioidea</taxon>
        <taxon>Ramazzottiidae</taxon>
        <taxon>Ramazzottius</taxon>
    </lineage>
</organism>
<dbReference type="Pfam" id="PF00533">
    <property type="entry name" value="BRCT"/>
    <property type="match status" value="1"/>
</dbReference>
<dbReference type="SMART" id="SM00325">
    <property type="entry name" value="RhoGEF"/>
    <property type="match status" value="1"/>
</dbReference>
<dbReference type="SMART" id="SM00292">
    <property type="entry name" value="BRCT"/>
    <property type="match status" value="2"/>
</dbReference>
<dbReference type="PROSITE" id="PS00741">
    <property type="entry name" value="DH_1"/>
    <property type="match status" value="1"/>
</dbReference>
<dbReference type="InterPro" id="IPR036420">
    <property type="entry name" value="BRCT_dom_sf"/>
</dbReference>
<proteinExistence type="predicted"/>
<evidence type="ECO:0000256" key="1">
    <source>
        <dbReference type="SAM" id="MobiDB-lite"/>
    </source>
</evidence>
<dbReference type="InterPro" id="IPR026817">
    <property type="entry name" value="Ect2"/>
</dbReference>
<dbReference type="GO" id="GO:0035556">
    <property type="term" value="P:intracellular signal transduction"/>
    <property type="evidence" value="ECO:0007669"/>
    <property type="project" value="InterPro"/>
</dbReference>
<evidence type="ECO:0000313" key="5">
    <source>
        <dbReference type="Proteomes" id="UP000186922"/>
    </source>
</evidence>
<dbReference type="GO" id="GO:0000281">
    <property type="term" value="P:mitotic cytokinesis"/>
    <property type="evidence" value="ECO:0007669"/>
    <property type="project" value="TreeGrafter"/>
</dbReference>
<evidence type="ECO:0000259" key="2">
    <source>
        <dbReference type="PROSITE" id="PS50010"/>
    </source>
</evidence>
<dbReference type="GO" id="GO:0005938">
    <property type="term" value="C:cell cortex"/>
    <property type="evidence" value="ECO:0007669"/>
    <property type="project" value="TreeGrafter"/>
</dbReference>
<dbReference type="PROSITE" id="PS50172">
    <property type="entry name" value="BRCT"/>
    <property type="match status" value="2"/>
</dbReference>
<sequence>MEGEHHSANGPLCRFVFLEDGLHTALMAEAVANLKGRLLQKEEKKHWLALAERGEIPVGDRLVLIAADFSDAFFQKLRSKLKTPSARLSMIGPPVLLQCAGRDEKIPKTVRPLYNNLMHGVVVIFSGFDEASALAELSDMVHYMGGKVTDKFHQTGTLKPTHLVARWLLSDKYQSAFNFGSCHIVKEEWIKVCWSRRDEMHLDKKKTQLTQDKDFLKQFRLKPFHGLKICLIGFDDSEKISIKELVQQNDGQVVDTIDHNTTHIVVEEKKDSEVQQTTEVHDTMRDGKNVKELYVTITLNGGEKASIVLEAGKQSLVRSDWFWTCLKLDHYANPDAFSLLDPSRLASRFIPLKDEQSSGSRGRSRLSAVAEFDSPSSGCSGPPSNNSSFDILGSRLHFGKLSARSSSNLASLVAPVISKRQHTVLEMRDTEEKYVKSLGDILKLCDNATNNIEGGSYLDEDAGSRLQEHMKGIREMIVIHRSVRGELTELTSHWTEGAPVGSIFLRCGRSLEELYPPFVNNHDKIRKFISDCEKRFPRFRAFLKLAEKDPLYDRQHLMDLLTRPVQRLPSVKLLLKDLRKRTEDGNRDAHELDKAILEIERVLHLINDGKRNTEVQEMLNGIENIPHDLLSSSATSGYIAHLDCVELASHQFHEKYACVTLILFNDALEVAKKRSQAKKSQDENGAKKPHKHLQFLPLIRLKEIASIHDEEQVKGVFVLKLLVEASHENTSEHSYKFACVPEYCELKAKFLSQLATQVSSSTCQSTEVKKAYADDFDIKSSDVPKNEWEKIGRKVRREVSIRFSTQGLKSSGQKLKRAVSTAFLTPAKLLDGERAEAEQDHSSPMKLFRR</sequence>
<dbReference type="SUPFAM" id="SSF52113">
    <property type="entry name" value="BRCT domain"/>
    <property type="match status" value="2"/>
</dbReference>
<name>A0A1D1UMD2_RAMVA</name>
<dbReference type="PROSITE" id="PS50010">
    <property type="entry name" value="DH_2"/>
    <property type="match status" value="1"/>
</dbReference>
<dbReference type="PANTHER" id="PTHR16777">
    <property type="entry name" value="PROTEIN ECT2"/>
    <property type="match status" value="1"/>
</dbReference>
<dbReference type="SUPFAM" id="SSF48065">
    <property type="entry name" value="DBL homology domain (DH-domain)"/>
    <property type="match status" value="1"/>
</dbReference>
<dbReference type="InterPro" id="IPR001331">
    <property type="entry name" value="GDS_CDC24_CS"/>
</dbReference>
<dbReference type="Proteomes" id="UP000186922">
    <property type="component" value="Unassembled WGS sequence"/>
</dbReference>
<reference evidence="4 5" key="1">
    <citation type="journal article" date="2016" name="Nat. Commun.">
        <title>Extremotolerant tardigrade genome and improved radiotolerance of human cultured cells by tardigrade-unique protein.</title>
        <authorList>
            <person name="Hashimoto T."/>
            <person name="Horikawa D.D."/>
            <person name="Saito Y."/>
            <person name="Kuwahara H."/>
            <person name="Kozuka-Hata H."/>
            <person name="Shin-I T."/>
            <person name="Minakuchi Y."/>
            <person name="Ohishi K."/>
            <person name="Motoyama A."/>
            <person name="Aizu T."/>
            <person name="Enomoto A."/>
            <person name="Kondo K."/>
            <person name="Tanaka S."/>
            <person name="Hara Y."/>
            <person name="Koshikawa S."/>
            <person name="Sagara H."/>
            <person name="Miura T."/>
            <person name="Yokobori S."/>
            <person name="Miyagawa K."/>
            <person name="Suzuki Y."/>
            <person name="Kubo T."/>
            <person name="Oyama M."/>
            <person name="Kohara Y."/>
            <person name="Fujiyama A."/>
            <person name="Arakawa K."/>
            <person name="Katayama T."/>
            <person name="Toyoda A."/>
            <person name="Kunieda T."/>
        </authorList>
    </citation>
    <scope>NUCLEOTIDE SEQUENCE [LARGE SCALE GENOMIC DNA]</scope>
    <source>
        <strain evidence="4 5">YOKOZUNA-1</strain>
    </source>
</reference>
<feature type="domain" description="BRCT" evidence="3">
    <location>
        <begin position="219"/>
        <end position="339"/>
    </location>
</feature>
<dbReference type="OrthoDB" id="9997817at2759"/>
<dbReference type="InterPro" id="IPR049395">
    <property type="entry name" value="ECT2_PH"/>
</dbReference>
<feature type="compositionally biased region" description="Low complexity" evidence="1">
    <location>
        <begin position="357"/>
        <end position="367"/>
    </location>
</feature>
<evidence type="ECO:0000313" key="4">
    <source>
        <dbReference type="EMBL" id="GAU87308.1"/>
    </source>
</evidence>
<dbReference type="AlphaFoldDB" id="A0A1D1UMD2"/>
<dbReference type="Pfam" id="PF00621">
    <property type="entry name" value="RhoGEF"/>
    <property type="match status" value="1"/>
</dbReference>
<evidence type="ECO:0000259" key="3">
    <source>
        <dbReference type="PROSITE" id="PS50172"/>
    </source>
</evidence>
<dbReference type="Pfam" id="PF21242">
    <property type="entry name" value="ECT2_PH"/>
    <property type="match status" value="1"/>
</dbReference>
<feature type="domain" description="DH" evidence="2">
    <location>
        <begin position="419"/>
        <end position="609"/>
    </location>
</feature>
<feature type="domain" description="BRCT" evidence="3">
    <location>
        <begin position="113"/>
        <end position="207"/>
    </location>
</feature>